<evidence type="ECO:0000313" key="13">
    <source>
        <dbReference type="Proteomes" id="UP001642405"/>
    </source>
</evidence>
<keyword evidence="3" id="KW-0964">Secreted</keyword>
<name>A0ABP0B0R5_9PEZI</name>
<evidence type="ECO:0000256" key="10">
    <source>
        <dbReference type="RuleBase" id="RU361169"/>
    </source>
</evidence>
<protein>
    <recommendedName>
        <fullName evidence="14">Rhamnogalacturonase A</fullName>
    </recommendedName>
</protein>
<comment type="caution">
    <text evidence="12">The sequence shown here is derived from an EMBL/GenBank/DDBJ whole genome shotgun (WGS) entry which is preliminary data.</text>
</comment>
<evidence type="ECO:0000256" key="3">
    <source>
        <dbReference type="ARBA" id="ARBA00022525"/>
    </source>
</evidence>
<evidence type="ECO:0000256" key="4">
    <source>
        <dbReference type="ARBA" id="ARBA00022729"/>
    </source>
</evidence>
<keyword evidence="5 10" id="KW-0378">Hydrolase</keyword>
<gene>
    <name evidence="12" type="ORF">SCUCBS95973_001695</name>
</gene>
<dbReference type="InterPro" id="IPR012334">
    <property type="entry name" value="Pectin_lyas_fold"/>
</dbReference>
<evidence type="ECO:0000313" key="12">
    <source>
        <dbReference type="EMBL" id="CAK7213127.1"/>
    </source>
</evidence>
<organism evidence="12 13">
    <name type="scientific">Sporothrix curviconia</name>
    <dbReference type="NCBI Taxonomy" id="1260050"/>
    <lineage>
        <taxon>Eukaryota</taxon>
        <taxon>Fungi</taxon>
        <taxon>Dikarya</taxon>
        <taxon>Ascomycota</taxon>
        <taxon>Pezizomycotina</taxon>
        <taxon>Sordariomycetes</taxon>
        <taxon>Sordariomycetidae</taxon>
        <taxon>Ophiostomatales</taxon>
        <taxon>Ophiostomataceae</taxon>
        <taxon>Sporothrix</taxon>
    </lineage>
</organism>
<dbReference type="Gene3D" id="2.160.20.10">
    <property type="entry name" value="Single-stranded right-handed beta-helix, Pectin lyase-like"/>
    <property type="match status" value="1"/>
</dbReference>
<evidence type="ECO:0000256" key="8">
    <source>
        <dbReference type="ARBA" id="ARBA00023295"/>
    </source>
</evidence>
<dbReference type="EMBL" id="CAWUHB010000006">
    <property type="protein sequence ID" value="CAK7213127.1"/>
    <property type="molecule type" value="Genomic_DNA"/>
</dbReference>
<evidence type="ECO:0000256" key="7">
    <source>
        <dbReference type="ARBA" id="ARBA00023180"/>
    </source>
</evidence>
<proteinExistence type="inferred from homology"/>
<dbReference type="Pfam" id="PF00295">
    <property type="entry name" value="Glyco_hydro_28"/>
    <property type="match status" value="1"/>
</dbReference>
<evidence type="ECO:0000256" key="6">
    <source>
        <dbReference type="ARBA" id="ARBA00023157"/>
    </source>
</evidence>
<evidence type="ECO:0000256" key="2">
    <source>
        <dbReference type="ARBA" id="ARBA00008834"/>
    </source>
</evidence>
<sequence>MIVSSSRWRPTPLGSIASFCLALVLFTCPAPAQLQGHVGPTTSTAAKRAVKVCSVLDHGATASKSADIGPTLVAAFAACKSGGIVHVPPGEYGMSTWVSLSGGQGWALQLDGIIYRTGTAGGNMIYIEKGKDVEIFSSTSQGAIQGNGFEFHKDNTNGCRILRLAHMQDFSIHGIALVDSPLFHLFLDTTTNGEVYNVIVRGGNKGGLDGIDVSGTNMWLHDIEVSNRDECVTIKDPSQYMLIENIYCNWSGGCAMGSLGGSAIDIHDIRFDKVYSANCNQMFMIKSNGGGGTVRDCSFSNFVGRHNAYTLDIDASWSQLKKQAGDGVLFHDLNFTGWHGSCSDGTRRAPINVMCPDAKPCYNIHLSDFAVWTETGSREVYKCSNAYGSGGCLKKGGSDQKTLVAYAVTTVTVASAPAGWNAPTMAADLTTLGLSSSIPIPAVPTSFFPGATPYSKLAGGAAATAAAAKDARK</sequence>
<accession>A0ABP0B0R5</accession>
<comment type="similarity">
    <text evidence="2 10">Belongs to the glycosyl hydrolase 28 family.</text>
</comment>
<feature type="chain" id="PRO_5046067333" description="Rhamnogalacturonase A" evidence="11">
    <location>
        <begin position="33"/>
        <end position="473"/>
    </location>
</feature>
<keyword evidence="7" id="KW-0325">Glycoprotein</keyword>
<evidence type="ECO:0000256" key="9">
    <source>
        <dbReference type="ARBA" id="ARBA00023316"/>
    </source>
</evidence>
<keyword evidence="13" id="KW-1185">Reference proteome</keyword>
<feature type="signal peptide" evidence="11">
    <location>
        <begin position="1"/>
        <end position="32"/>
    </location>
</feature>
<evidence type="ECO:0008006" key="14">
    <source>
        <dbReference type="Google" id="ProtNLM"/>
    </source>
</evidence>
<dbReference type="InterPro" id="IPR000743">
    <property type="entry name" value="Glyco_hydro_28"/>
</dbReference>
<dbReference type="SUPFAM" id="SSF51126">
    <property type="entry name" value="Pectin lyase-like"/>
    <property type="match status" value="1"/>
</dbReference>
<evidence type="ECO:0000256" key="11">
    <source>
        <dbReference type="SAM" id="SignalP"/>
    </source>
</evidence>
<dbReference type="PANTHER" id="PTHR31736:SF19">
    <property type="entry name" value="PECTIN LYASE SUPERFAMILY PROTEIN-RELATED"/>
    <property type="match status" value="1"/>
</dbReference>
<dbReference type="InterPro" id="IPR011050">
    <property type="entry name" value="Pectin_lyase_fold/virulence"/>
</dbReference>
<evidence type="ECO:0000256" key="5">
    <source>
        <dbReference type="ARBA" id="ARBA00022801"/>
    </source>
</evidence>
<evidence type="ECO:0000256" key="1">
    <source>
        <dbReference type="ARBA" id="ARBA00004613"/>
    </source>
</evidence>
<comment type="subcellular location">
    <subcellularLocation>
        <location evidence="1">Secreted</location>
    </subcellularLocation>
</comment>
<dbReference type="PANTHER" id="PTHR31736">
    <property type="match status" value="1"/>
</dbReference>
<keyword evidence="8 10" id="KW-0326">Glycosidase</keyword>
<dbReference type="Proteomes" id="UP001642405">
    <property type="component" value="Unassembled WGS sequence"/>
</dbReference>
<keyword evidence="9" id="KW-0961">Cell wall biogenesis/degradation</keyword>
<keyword evidence="4 11" id="KW-0732">Signal</keyword>
<keyword evidence="6" id="KW-1015">Disulfide bond</keyword>
<reference evidence="12 13" key="1">
    <citation type="submission" date="2024-01" db="EMBL/GenBank/DDBJ databases">
        <authorList>
            <person name="Allen C."/>
            <person name="Tagirdzhanova G."/>
        </authorList>
    </citation>
    <scope>NUCLEOTIDE SEQUENCE [LARGE SCALE GENOMIC DNA]</scope>
</reference>